<protein>
    <recommendedName>
        <fullName evidence="2">histidine kinase</fullName>
        <ecNumber evidence="2">2.7.13.3</ecNumber>
    </recommendedName>
</protein>
<keyword evidence="9" id="KW-0812">Transmembrane</keyword>
<evidence type="ECO:0000256" key="1">
    <source>
        <dbReference type="ARBA" id="ARBA00000085"/>
    </source>
</evidence>
<evidence type="ECO:0000256" key="9">
    <source>
        <dbReference type="SAM" id="Phobius"/>
    </source>
</evidence>
<gene>
    <name evidence="11" type="ORF">I8J30_28655</name>
</gene>
<dbReference type="PROSITE" id="PS50109">
    <property type="entry name" value="HIS_KIN"/>
    <property type="match status" value="1"/>
</dbReference>
<feature type="transmembrane region" description="Helical" evidence="9">
    <location>
        <begin position="85"/>
        <end position="106"/>
    </location>
</feature>
<dbReference type="InterPro" id="IPR003594">
    <property type="entry name" value="HATPase_dom"/>
</dbReference>
<dbReference type="PANTHER" id="PTHR43065:SF46">
    <property type="entry name" value="C4-DICARBOXYLATE TRANSPORT SENSOR PROTEIN DCTB"/>
    <property type="match status" value="1"/>
</dbReference>
<keyword evidence="9" id="KW-0472">Membrane</keyword>
<keyword evidence="8" id="KW-0902">Two-component regulatory system</keyword>
<feature type="domain" description="Histidine kinase" evidence="10">
    <location>
        <begin position="232"/>
        <end position="440"/>
    </location>
</feature>
<dbReference type="InterPro" id="IPR005467">
    <property type="entry name" value="His_kinase_dom"/>
</dbReference>
<dbReference type="SUPFAM" id="SSF47384">
    <property type="entry name" value="Homodimeric domain of signal transducing histidine kinase"/>
    <property type="match status" value="1"/>
</dbReference>
<feature type="transmembrane region" description="Helical" evidence="9">
    <location>
        <begin position="126"/>
        <end position="146"/>
    </location>
</feature>
<organism evidence="11 12">
    <name type="scientific">Paenibacillus lignilyticus</name>
    <dbReference type="NCBI Taxonomy" id="1172615"/>
    <lineage>
        <taxon>Bacteria</taxon>
        <taxon>Bacillati</taxon>
        <taxon>Bacillota</taxon>
        <taxon>Bacilli</taxon>
        <taxon>Bacillales</taxon>
        <taxon>Paenibacillaceae</taxon>
        <taxon>Paenibacillus</taxon>
    </lineage>
</organism>
<keyword evidence="5" id="KW-0547">Nucleotide-binding</keyword>
<dbReference type="InterPro" id="IPR004358">
    <property type="entry name" value="Sig_transdc_His_kin-like_C"/>
</dbReference>
<keyword evidence="3" id="KW-0597">Phosphoprotein</keyword>
<feature type="transmembrane region" description="Helical" evidence="9">
    <location>
        <begin position="158"/>
        <end position="176"/>
    </location>
</feature>
<dbReference type="Pfam" id="PF02518">
    <property type="entry name" value="HATPase_c"/>
    <property type="match status" value="1"/>
</dbReference>
<dbReference type="EC" id="2.7.13.3" evidence="2"/>
<dbReference type="InterPro" id="IPR036097">
    <property type="entry name" value="HisK_dim/P_sf"/>
</dbReference>
<evidence type="ECO:0000259" key="10">
    <source>
        <dbReference type="PROSITE" id="PS50109"/>
    </source>
</evidence>
<comment type="caution">
    <text evidence="11">The sequence shown here is derived from an EMBL/GenBank/DDBJ whole genome shotgun (WGS) entry which is preliminary data.</text>
</comment>
<evidence type="ECO:0000256" key="4">
    <source>
        <dbReference type="ARBA" id="ARBA00022679"/>
    </source>
</evidence>
<keyword evidence="9" id="KW-1133">Transmembrane helix</keyword>
<dbReference type="EMBL" id="JAGKSP010000021">
    <property type="protein sequence ID" value="MBP3966661.1"/>
    <property type="molecule type" value="Genomic_DNA"/>
</dbReference>
<evidence type="ECO:0000313" key="12">
    <source>
        <dbReference type="Proteomes" id="UP000673394"/>
    </source>
</evidence>
<accession>A0ABS5CLD0</accession>
<dbReference type="Gene3D" id="3.30.565.10">
    <property type="entry name" value="Histidine kinase-like ATPase, C-terminal domain"/>
    <property type="match status" value="1"/>
</dbReference>
<dbReference type="GO" id="GO:0016301">
    <property type="term" value="F:kinase activity"/>
    <property type="evidence" value="ECO:0007669"/>
    <property type="project" value="UniProtKB-KW"/>
</dbReference>
<keyword evidence="7" id="KW-0067">ATP-binding</keyword>
<evidence type="ECO:0000313" key="11">
    <source>
        <dbReference type="EMBL" id="MBP3966661.1"/>
    </source>
</evidence>
<feature type="transmembrane region" description="Helical" evidence="9">
    <location>
        <begin position="12"/>
        <end position="31"/>
    </location>
</feature>
<sequence length="453" mass="51261">MLFKTKLTNAMLVFMVFMCLWQLDVSVLYSLDILDQAGILVLFKLLRIGSIMLPVAFLYVGYVTLKYQIKENVKWMNWIINKYTLGIYGAWSLFIYAVNWTTYGVTGLITIPGGTTTILYPVYGEWGALFVNHIKLLIVSIVLTLISSRKISDNYLRSFLTSFSLTFLFTYMIGVLNLKAGTFIYSSQIAVMFFSIFIFFIFVRLSTKIIRETSQILKRKAKEEQIEINTSGLIHEIGNPLTVVNGYSALLTQNEQLDPRAKGMVNQITVAGSHMSSIITNYDQFIKSGKINRADTDIMEVIQEALVLTSIRIKEKNVIMDLSEQRRMAASMDKDKMRQVFTNLINNSIEAMEGKERKVIKITIFSKNNEGTIIFADTGAGVAREEWDRIFTPFHTTKDTGMGLGLSISQRILNSHGGYIEILKSDASGTEFKVSIPLIDYKTFVTGQDMDAK</sequence>
<evidence type="ECO:0000256" key="2">
    <source>
        <dbReference type="ARBA" id="ARBA00012438"/>
    </source>
</evidence>
<evidence type="ECO:0000256" key="5">
    <source>
        <dbReference type="ARBA" id="ARBA00022741"/>
    </source>
</evidence>
<dbReference type="SMART" id="SM00388">
    <property type="entry name" value="HisKA"/>
    <property type="match status" value="1"/>
</dbReference>
<dbReference type="Proteomes" id="UP000673394">
    <property type="component" value="Unassembled WGS sequence"/>
</dbReference>
<dbReference type="Gene3D" id="1.10.287.130">
    <property type="match status" value="1"/>
</dbReference>
<dbReference type="InterPro" id="IPR003661">
    <property type="entry name" value="HisK_dim/P_dom"/>
</dbReference>
<evidence type="ECO:0000256" key="7">
    <source>
        <dbReference type="ARBA" id="ARBA00022840"/>
    </source>
</evidence>
<evidence type="ECO:0000256" key="8">
    <source>
        <dbReference type="ARBA" id="ARBA00023012"/>
    </source>
</evidence>
<dbReference type="InterPro" id="IPR036890">
    <property type="entry name" value="HATPase_C_sf"/>
</dbReference>
<reference evidence="11 12" key="1">
    <citation type="submission" date="2021-04" db="EMBL/GenBank/DDBJ databases">
        <title>Paenibacillus sp. DLE-14 whole genome sequence.</title>
        <authorList>
            <person name="Ham Y.J."/>
        </authorList>
    </citation>
    <scope>NUCLEOTIDE SEQUENCE [LARGE SCALE GENOMIC DNA]</scope>
    <source>
        <strain evidence="11 12">DLE-14</strain>
    </source>
</reference>
<dbReference type="Pfam" id="PF00512">
    <property type="entry name" value="HisKA"/>
    <property type="match status" value="1"/>
</dbReference>
<dbReference type="CDD" id="cd00082">
    <property type="entry name" value="HisKA"/>
    <property type="match status" value="1"/>
</dbReference>
<feature type="transmembrane region" description="Helical" evidence="9">
    <location>
        <begin position="37"/>
        <end position="65"/>
    </location>
</feature>
<feature type="transmembrane region" description="Helical" evidence="9">
    <location>
        <begin position="182"/>
        <end position="203"/>
    </location>
</feature>
<comment type="catalytic activity">
    <reaction evidence="1">
        <text>ATP + protein L-histidine = ADP + protein N-phospho-L-histidine.</text>
        <dbReference type="EC" id="2.7.13.3"/>
    </reaction>
</comment>
<keyword evidence="4" id="KW-0808">Transferase</keyword>
<name>A0ABS5CLD0_9BACL</name>
<keyword evidence="12" id="KW-1185">Reference proteome</keyword>
<evidence type="ECO:0000256" key="3">
    <source>
        <dbReference type="ARBA" id="ARBA00022553"/>
    </source>
</evidence>
<dbReference type="SUPFAM" id="SSF55874">
    <property type="entry name" value="ATPase domain of HSP90 chaperone/DNA topoisomerase II/histidine kinase"/>
    <property type="match status" value="1"/>
</dbReference>
<dbReference type="SMART" id="SM00387">
    <property type="entry name" value="HATPase_c"/>
    <property type="match status" value="1"/>
</dbReference>
<evidence type="ECO:0000256" key="6">
    <source>
        <dbReference type="ARBA" id="ARBA00022777"/>
    </source>
</evidence>
<dbReference type="PRINTS" id="PR00344">
    <property type="entry name" value="BCTRLSENSOR"/>
</dbReference>
<keyword evidence="6 11" id="KW-0418">Kinase</keyword>
<dbReference type="PANTHER" id="PTHR43065">
    <property type="entry name" value="SENSOR HISTIDINE KINASE"/>
    <property type="match status" value="1"/>
</dbReference>
<proteinExistence type="predicted"/>